<dbReference type="Pfam" id="PF10545">
    <property type="entry name" value="MADF_DNA_bdg"/>
    <property type="match status" value="1"/>
</dbReference>
<reference evidence="3" key="1">
    <citation type="submission" date="2021-12" db="EMBL/GenBank/DDBJ databases">
        <authorList>
            <person name="King R."/>
        </authorList>
    </citation>
    <scope>NUCLEOTIDE SEQUENCE</scope>
</reference>
<evidence type="ECO:0000313" key="3">
    <source>
        <dbReference type="EMBL" id="CAG9790338.1"/>
    </source>
</evidence>
<dbReference type="InterPro" id="IPR006578">
    <property type="entry name" value="MADF-dom"/>
</dbReference>
<dbReference type="Proteomes" id="UP001153714">
    <property type="component" value="Chromosome 21"/>
</dbReference>
<organism evidence="3 4">
    <name type="scientific">Diatraea saccharalis</name>
    <name type="common">sugarcane borer</name>
    <dbReference type="NCBI Taxonomy" id="40085"/>
    <lineage>
        <taxon>Eukaryota</taxon>
        <taxon>Metazoa</taxon>
        <taxon>Ecdysozoa</taxon>
        <taxon>Arthropoda</taxon>
        <taxon>Hexapoda</taxon>
        <taxon>Insecta</taxon>
        <taxon>Pterygota</taxon>
        <taxon>Neoptera</taxon>
        <taxon>Endopterygota</taxon>
        <taxon>Lepidoptera</taxon>
        <taxon>Glossata</taxon>
        <taxon>Ditrysia</taxon>
        <taxon>Pyraloidea</taxon>
        <taxon>Crambidae</taxon>
        <taxon>Crambinae</taxon>
        <taxon>Diatraea</taxon>
    </lineage>
</organism>
<evidence type="ECO:0000256" key="1">
    <source>
        <dbReference type="SAM" id="MobiDB-lite"/>
    </source>
</evidence>
<accession>A0A9N9R548</accession>
<feature type="domain" description="MADF" evidence="2">
    <location>
        <begin position="49"/>
        <end position="89"/>
    </location>
</feature>
<dbReference type="PANTHER" id="PTHR21505:SF8">
    <property type="entry name" value="DPT-YFP REPRESSOR BY OVEREXPRESSION, ISOFORM D-RELATED"/>
    <property type="match status" value="1"/>
</dbReference>
<gene>
    <name evidence="3" type="ORF">DIATSA_LOCUS8007</name>
</gene>
<keyword evidence="4" id="KW-1185">Reference proteome</keyword>
<reference evidence="3" key="2">
    <citation type="submission" date="2022-10" db="EMBL/GenBank/DDBJ databases">
        <authorList>
            <consortium name="ENA_rothamsted_submissions"/>
            <consortium name="culmorum"/>
            <person name="King R."/>
        </authorList>
    </citation>
    <scope>NUCLEOTIDE SEQUENCE</scope>
</reference>
<sequence>MAKQNSHPRNRPYVGIRQNPACIAPGLSTSSHRHRSLRRSESVYSEAESSAQDIFECVEPEATKDTVKKKINSLRTCYRKEMKKVDASTKSGAATDDIYEPTL</sequence>
<dbReference type="PANTHER" id="PTHR21505">
    <property type="entry name" value="MADF DOMAIN-CONTAINING PROTEIN-RELATED"/>
    <property type="match status" value="1"/>
</dbReference>
<dbReference type="EMBL" id="OU893352">
    <property type="protein sequence ID" value="CAG9790338.1"/>
    <property type="molecule type" value="Genomic_DNA"/>
</dbReference>
<protein>
    <recommendedName>
        <fullName evidence="2">MADF domain-containing protein</fullName>
    </recommendedName>
</protein>
<name>A0A9N9R548_9NEOP</name>
<evidence type="ECO:0000313" key="4">
    <source>
        <dbReference type="Proteomes" id="UP001153714"/>
    </source>
</evidence>
<feature type="region of interest" description="Disordered" evidence="1">
    <location>
        <begin position="1"/>
        <end position="50"/>
    </location>
</feature>
<dbReference type="OrthoDB" id="6152242at2759"/>
<evidence type="ECO:0000259" key="2">
    <source>
        <dbReference type="Pfam" id="PF10545"/>
    </source>
</evidence>
<proteinExistence type="predicted"/>
<dbReference type="AlphaFoldDB" id="A0A9N9R548"/>
<feature type="compositionally biased region" description="Basic residues" evidence="1">
    <location>
        <begin position="1"/>
        <end position="10"/>
    </location>
</feature>